<organism evidence="1">
    <name type="scientific">Medicago truncatula</name>
    <name type="common">Barrel medic</name>
    <name type="synonym">Medicago tribuloides</name>
    <dbReference type="NCBI Taxonomy" id="3880"/>
    <lineage>
        <taxon>Eukaryota</taxon>
        <taxon>Viridiplantae</taxon>
        <taxon>Streptophyta</taxon>
        <taxon>Embryophyta</taxon>
        <taxon>Tracheophyta</taxon>
        <taxon>Spermatophyta</taxon>
        <taxon>Magnoliopsida</taxon>
        <taxon>eudicotyledons</taxon>
        <taxon>Gunneridae</taxon>
        <taxon>Pentapetalae</taxon>
        <taxon>rosids</taxon>
        <taxon>fabids</taxon>
        <taxon>Fabales</taxon>
        <taxon>Fabaceae</taxon>
        <taxon>Papilionoideae</taxon>
        <taxon>50 kb inversion clade</taxon>
        <taxon>NPAAA clade</taxon>
        <taxon>Hologalegina</taxon>
        <taxon>IRL clade</taxon>
        <taxon>Trifolieae</taxon>
        <taxon>Medicago</taxon>
    </lineage>
</organism>
<reference evidence="1" key="1">
    <citation type="journal article" date="2018" name="Nat. Plants">
        <title>Whole-genome landscape of Medicago truncatula symbiotic genes.</title>
        <authorList>
            <person name="Pecrix Y."/>
            <person name="Gamas P."/>
            <person name="Carrere S."/>
        </authorList>
    </citation>
    <scope>NUCLEOTIDE SEQUENCE</scope>
    <source>
        <tissue evidence="1">Leaves</tissue>
    </source>
</reference>
<gene>
    <name evidence="1" type="ORF">MtrunA17_Chr7g0243121</name>
</gene>
<comment type="caution">
    <text evidence="1">The sequence shown here is derived from an EMBL/GenBank/DDBJ whole genome shotgun (WGS) entry which is preliminary data.</text>
</comment>
<evidence type="ECO:0000313" key="1">
    <source>
        <dbReference type="EMBL" id="RHN46523.1"/>
    </source>
</evidence>
<accession>A0A396H1C6</accession>
<dbReference type="Gramene" id="rna41016">
    <property type="protein sequence ID" value="RHN46523.1"/>
    <property type="gene ID" value="gene41016"/>
</dbReference>
<sequence length="83" mass="9115">MMEEFFSDGIATADDGVDRRIGGGGVVESVDLIAFTTIRDFRASDRGEDVVLHLRREKLLCVFFGCFFGFFGSTKSGKLTVVV</sequence>
<dbReference type="AlphaFoldDB" id="A0A396H1C6"/>
<name>A0A396H1C6_MEDTR</name>
<dbReference type="EMBL" id="PSQE01000007">
    <property type="protein sequence ID" value="RHN46523.1"/>
    <property type="molecule type" value="Genomic_DNA"/>
</dbReference>
<dbReference type="Proteomes" id="UP000265566">
    <property type="component" value="Chromosome 7"/>
</dbReference>
<proteinExistence type="predicted"/>
<protein>
    <submittedName>
        <fullName evidence="1">Uncharacterized protein</fullName>
    </submittedName>
</protein>